<name>A0A6P8D242_PUNGR</name>
<keyword evidence="2" id="KW-1133">Transmembrane helix</keyword>
<keyword evidence="2" id="KW-0812">Transmembrane</keyword>
<protein>
    <submittedName>
        <fullName evidence="4">Uncharacterized protein LOC116202954</fullName>
    </submittedName>
</protein>
<reference evidence="4" key="2">
    <citation type="submission" date="2025-08" db="UniProtKB">
        <authorList>
            <consortium name="RefSeq"/>
        </authorList>
    </citation>
    <scope>IDENTIFICATION</scope>
    <source>
        <tissue evidence="4">Leaf</tissue>
    </source>
</reference>
<feature type="transmembrane region" description="Helical" evidence="2">
    <location>
        <begin position="177"/>
        <end position="208"/>
    </location>
</feature>
<keyword evidence="3" id="KW-1185">Reference proteome</keyword>
<dbReference type="PANTHER" id="PTHR35275:SF1">
    <property type="entry name" value="OS07G0585900 PROTEIN"/>
    <property type="match status" value="1"/>
</dbReference>
<dbReference type="GeneID" id="116202954"/>
<dbReference type="OrthoDB" id="1932497at2759"/>
<proteinExistence type="predicted"/>
<reference evidence="3" key="1">
    <citation type="journal article" date="2020" name="Plant Biotechnol. J.">
        <title>The pomegranate (Punica granatum L.) draft genome dissects genetic divergence between soft- and hard-seeded cultivars.</title>
        <authorList>
            <person name="Luo X."/>
            <person name="Li H."/>
            <person name="Wu Z."/>
            <person name="Yao W."/>
            <person name="Zhao P."/>
            <person name="Cao D."/>
            <person name="Yu H."/>
            <person name="Li K."/>
            <person name="Poudel K."/>
            <person name="Zhao D."/>
            <person name="Zhang F."/>
            <person name="Xia X."/>
            <person name="Chen L."/>
            <person name="Wang Q."/>
            <person name="Jing D."/>
            <person name="Cao S."/>
        </authorList>
    </citation>
    <scope>NUCLEOTIDE SEQUENCE [LARGE SCALE GENOMIC DNA]</scope>
    <source>
        <strain evidence="3">cv. Tunisia</strain>
    </source>
</reference>
<keyword evidence="2" id="KW-0472">Membrane</keyword>
<evidence type="ECO:0000313" key="3">
    <source>
        <dbReference type="Proteomes" id="UP000515151"/>
    </source>
</evidence>
<feature type="region of interest" description="Disordered" evidence="1">
    <location>
        <begin position="31"/>
        <end position="68"/>
    </location>
</feature>
<evidence type="ECO:0000256" key="2">
    <source>
        <dbReference type="SAM" id="Phobius"/>
    </source>
</evidence>
<evidence type="ECO:0000256" key="1">
    <source>
        <dbReference type="SAM" id="MobiDB-lite"/>
    </source>
</evidence>
<accession>A0A6P8D242</accession>
<dbReference type="InterPro" id="IPR045880">
    <property type="entry name" value="ZCF37"/>
</dbReference>
<organism evidence="3 4">
    <name type="scientific">Punica granatum</name>
    <name type="common">Pomegranate</name>
    <dbReference type="NCBI Taxonomy" id="22663"/>
    <lineage>
        <taxon>Eukaryota</taxon>
        <taxon>Viridiplantae</taxon>
        <taxon>Streptophyta</taxon>
        <taxon>Embryophyta</taxon>
        <taxon>Tracheophyta</taxon>
        <taxon>Spermatophyta</taxon>
        <taxon>Magnoliopsida</taxon>
        <taxon>eudicotyledons</taxon>
        <taxon>Gunneridae</taxon>
        <taxon>Pentapetalae</taxon>
        <taxon>rosids</taxon>
        <taxon>malvids</taxon>
        <taxon>Myrtales</taxon>
        <taxon>Lythraceae</taxon>
        <taxon>Punica</taxon>
    </lineage>
</organism>
<dbReference type="PANTHER" id="PTHR35275">
    <property type="entry name" value="ZCF37"/>
    <property type="match status" value="1"/>
</dbReference>
<dbReference type="AlphaFoldDB" id="A0A6P8D242"/>
<gene>
    <name evidence="4" type="primary">LOC116202954</name>
</gene>
<evidence type="ECO:0000313" key="4">
    <source>
        <dbReference type="RefSeq" id="XP_031390455.1"/>
    </source>
</evidence>
<sequence length="226" mass="25506">MDIDDGVCFLSMKSSLLQLMFRSLFCGSSYGKGEDDDDDDRLWKNRTTPSIMPKRQMSRSPRENPYSSSGLDKFTLLLADLEERRQKIRSKHPEVTLVWFVYASSDDLVPIVVKAKSRNNQEETKRGDCARDRHVILTHRLEKAEDSSEATEEAIEAKAGAKGSQKSRLLYVKPSSYIAAVLILILISLAFFGRTVAILCSSAAWYAIPALRPSRSNLRNSKKKNQ</sequence>
<dbReference type="Proteomes" id="UP000515151">
    <property type="component" value="Chromosome 1"/>
</dbReference>
<dbReference type="RefSeq" id="XP_031390455.1">
    <property type="nucleotide sequence ID" value="XM_031534595.1"/>
</dbReference>